<dbReference type="AlphaFoldDB" id="A0A3B0SHE8"/>
<evidence type="ECO:0000256" key="2">
    <source>
        <dbReference type="SAM" id="Phobius"/>
    </source>
</evidence>
<gene>
    <name evidence="3" type="ORF">MNBD_ALPHA08-277</name>
</gene>
<evidence type="ECO:0000256" key="1">
    <source>
        <dbReference type="SAM" id="MobiDB-lite"/>
    </source>
</evidence>
<proteinExistence type="predicted"/>
<name>A0A3B0SHE8_9ZZZZ</name>
<keyword evidence="2" id="KW-0472">Membrane</keyword>
<accession>A0A3B0SHE8</accession>
<evidence type="ECO:0000313" key="3">
    <source>
        <dbReference type="EMBL" id="VAV95703.1"/>
    </source>
</evidence>
<sequence>MTQKKDHITQLLDQAPETPPSPQLRTQIVTAALLDAAPLAPPSPDLHQNILAAAKNEPPATAKIIAFAPSPARRWINANALAGGLLAASLILGIWTGSSGVADSLLAAPFELAGLPVAEAGDDFSLYSVLDGLTPSENLQ</sequence>
<feature type="transmembrane region" description="Helical" evidence="2">
    <location>
        <begin position="75"/>
        <end position="95"/>
    </location>
</feature>
<keyword evidence="2" id="KW-0812">Transmembrane</keyword>
<organism evidence="3">
    <name type="scientific">hydrothermal vent metagenome</name>
    <dbReference type="NCBI Taxonomy" id="652676"/>
    <lineage>
        <taxon>unclassified sequences</taxon>
        <taxon>metagenomes</taxon>
        <taxon>ecological metagenomes</taxon>
    </lineage>
</organism>
<feature type="region of interest" description="Disordered" evidence="1">
    <location>
        <begin position="1"/>
        <end position="22"/>
    </location>
</feature>
<dbReference type="EMBL" id="UOEC01000129">
    <property type="protein sequence ID" value="VAV95703.1"/>
    <property type="molecule type" value="Genomic_DNA"/>
</dbReference>
<keyword evidence="2" id="KW-1133">Transmembrane helix</keyword>
<reference evidence="3" key="1">
    <citation type="submission" date="2018-06" db="EMBL/GenBank/DDBJ databases">
        <authorList>
            <person name="Zhirakovskaya E."/>
        </authorList>
    </citation>
    <scope>NUCLEOTIDE SEQUENCE</scope>
</reference>
<protein>
    <submittedName>
        <fullName evidence="3">Uncharacterized protein</fullName>
    </submittedName>
</protein>